<evidence type="ECO:0000313" key="7">
    <source>
        <dbReference type="EMBL" id="KAI5321026.1"/>
    </source>
</evidence>
<evidence type="ECO:0000259" key="6">
    <source>
        <dbReference type="PROSITE" id="PS50966"/>
    </source>
</evidence>
<evidence type="ECO:0000256" key="4">
    <source>
        <dbReference type="PROSITE-ProRule" id="PRU00325"/>
    </source>
</evidence>
<dbReference type="Pfam" id="PF04434">
    <property type="entry name" value="SWIM"/>
    <property type="match status" value="1"/>
</dbReference>
<dbReference type="InterPro" id="IPR007527">
    <property type="entry name" value="Znf_SWIM"/>
</dbReference>
<sequence length="855" mass="98748">MDESEEFFRKGGKQPKYTDPDKFSLEIHHGGKLIKGEGIDEYVGGEVVFLDHVDGNKMSWIELVRIVEQLGYERNELVFFYKVDNEDFKILENDEHVLKMVAAMPRSRNMPLYVVRQQPASQPCMPINTVDNEIPLVQEIHVAQSLNWDGLFIDWNDDNLDTFKRQQENSSRNQWQLGDLPTEGENEAFEVQYEGQNDSEVEEEQDEDEEDPLDMDFIDNDYEQIGEAGEIEIDNNMFEENIDNLIEEEPEEMGFAGEISDHVENSEDFHSKHGYDESDVDDEVSSKKKKTKVVPNYRQWRRESMLRNPSFDIGMHFPNKSQFKEAVIHYGCKLGRKIWFKKNDKNRVRAACEEGCPFVIYASRIDESPTLVIKTMNLEHDCSLDQKLFWMNSTFMAQKYSNELRADPDWSVKGFTAAIQRDFGLEPSSQQIYRARKKACTLNKCDFVDQFHKLHDYCEELKKANPGSTVVLKTKMDGDQRRFHRLYICLDACKRGFIEGCRPLIGMDGAFIKGPHPGQLLAAVGLDGNNEMFPIAYAIVEIENKETWVWFIQHLIRDLRIENGHAYAFISDKQKGLSIAIAELIPNAEHRHCVRHFYNNFKGSHPGLTLKQILWDAARATTIPWWKCQMERMKMESEAAWKWLHPKPAQHWSRSHFKTHYKCDMLLNNLCEAFNSSIVKARDKPILQMLESIMTNLMVRMANRRVAAFKWKKSVGPRIEKIVEKNKVESGYCIPILSGDMKYQVTNMEGGQYAVDLGTRSCSCMRWDLCGIPCSHAIACISRRRQDPFDYVDECYKKGARRGHNRITTAQSHASVPTVGSQPPLSQPSSSNQGATPTQQKRLKSPAKRGRPWRV</sequence>
<reference evidence="7 8" key="1">
    <citation type="journal article" date="2022" name="G3 (Bethesda)">
        <title>Whole-genome sequence and methylome profiling of the almond [Prunus dulcis (Mill.) D.A. Webb] cultivar 'Nonpareil'.</title>
        <authorList>
            <person name="D'Amico-Willman K.M."/>
            <person name="Ouma W.Z."/>
            <person name="Meulia T."/>
            <person name="Sideli G.M."/>
            <person name="Gradziel T.M."/>
            <person name="Fresnedo-Ramirez J."/>
        </authorList>
    </citation>
    <scope>NUCLEOTIDE SEQUENCE [LARGE SCALE GENOMIC DNA]</scope>
    <source>
        <strain evidence="7">Clone GOH B32 T37-40</strain>
    </source>
</reference>
<keyword evidence="2 4" id="KW-0863">Zinc-finger</keyword>
<dbReference type="AlphaFoldDB" id="A0AAD4VAU5"/>
<comment type="caution">
    <text evidence="7">The sequence shown here is derived from an EMBL/GenBank/DDBJ whole genome shotgun (WGS) entry which is preliminary data.</text>
</comment>
<feature type="region of interest" description="Disordered" evidence="5">
    <location>
        <begin position="806"/>
        <end position="855"/>
    </location>
</feature>
<dbReference type="InterPro" id="IPR006564">
    <property type="entry name" value="Znf_PMZ"/>
</dbReference>
<feature type="region of interest" description="Disordered" evidence="5">
    <location>
        <begin position="194"/>
        <end position="213"/>
    </location>
</feature>
<proteinExistence type="predicted"/>
<dbReference type="PANTHER" id="PTHR31973">
    <property type="entry name" value="POLYPROTEIN, PUTATIVE-RELATED"/>
    <property type="match status" value="1"/>
</dbReference>
<gene>
    <name evidence="7" type="ORF">L3X38_030096</name>
</gene>
<name>A0AAD4VAU5_PRUDU</name>
<dbReference type="PROSITE" id="PS50966">
    <property type="entry name" value="ZF_SWIM"/>
    <property type="match status" value="1"/>
</dbReference>
<feature type="region of interest" description="Disordered" evidence="5">
    <location>
        <begin position="268"/>
        <end position="288"/>
    </location>
</feature>
<keyword evidence="3" id="KW-0862">Zinc</keyword>
<dbReference type="PANTHER" id="PTHR31973:SF199">
    <property type="entry name" value="SWIM-TYPE DOMAIN-CONTAINING PROTEIN"/>
    <property type="match status" value="1"/>
</dbReference>
<dbReference type="Pfam" id="PF26130">
    <property type="entry name" value="PB1-like"/>
    <property type="match status" value="1"/>
</dbReference>
<feature type="compositionally biased region" description="Low complexity" evidence="5">
    <location>
        <begin position="821"/>
        <end position="833"/>
    </location>
</feature>
<dbReference type="Pfam" id="PF10551">
    <property type="entry name" value="MULE"/>
    <property type="match status" value="1"/>
</dbReference>
<evidence type="ECO:0000256" key="1">
    <source>
        <dbReference type="ARBA" id="ARBA00022723"/>
    </source>
</evidence>
<dbReference type="InterPro" id="IPR004332">
    <property type="entry name" value="Transposase_MuDR"/>
</dbReference>
<keyword evidence="1" id="KW-0479">Metal-binding</keyword>
<accession>A0AAD4VAU5</accession>
<feature type="compositionally biased region" description="Polar residues" evidence="5">
    <location>
        <begin position="806"/>
        <end position="820"/>
    </location>
</feature>
<keyword evidence="8" id="KW-1185">Reference proteome</keyword>
<feature type="region of interest" description="Disordered" evidence="5">
    <location>
        <begin position="1"/>
        <end position="20"/>
    </location>
</feature>
<dbReference type="InterPro" id="IPR058594">
    <property type="entry name" value="PB1-like_dom_pln"/>
</dbReference>
<feature type="compositionally biased region" description="Basic residues" evidence="5">
    <location>
        <begin position="841"/>
        <end position="855"/>
    </location>
</feature>
<feature type="domain" description="SWIM-type" evidence="6">
    <location>
        <begin position="753"/>
        <end position="785"/>
    </location>
</feature>
<evidence type="ECO:0000256" key="3">
    <source>
        <dbReference type="ARBA" id="ARBA00022833"/>
    </source>
</evidence>
<organism evidence="7 8">
    <name type="scientific">Prunus dulcis</name>
    <name type="common">Almond</name>
    <name type="synonym">Amygdalus dulcis</name>
    <dbReference type="NCBI Taxonomy" id="3755"/>
    <lineage>
        <taxon>Eukaryota</taxon>
        <taxon>Viridiplantae</taxon>
        <taxon>Streptophyta</taxon>
        <taxon>Embryophyta</taxon>
        <taxon>Tracheophyta</taxon>
        <taxon>Spermatophyta</taxon>
        <taxon>Magnoliopsida</taxon>
        <taxon>eudicotyledons</taxon>
        <taxon>Gunneridae</taxon>
        <taxon>Pentapetalae</taxon>
        <taxon>rosids</taxon>
        <taxon>fabids</taxon>
        <taxon>Rosales</taxon>
        <taxon>Rosaceae</taxon>
        <taxon>Amygdaloideae</taxon>
        <taxon>Amygdaleae</taxon>
        <taxon>Prunus</taxon>
    </lineage>
</organism>
<feature type="compositionally biased region" description="Acidic residues" evidence="5">
    <location>
        <begin position="197"/>
        <end position="213"/>
    </location>
</feature>
<evidence type="ECO:0000256" key="5">
    <source>
        <dbReference type="SAM" id="MobiDB-lite"/>
    </source>
</evidence>
<dbReference type="EMBL" id="JAJFAZ020000006">
    <property type="protein sequence ID" value="KAI5321026.1"/>
    <property type="molecule type" value="Genomic_DNA"/>
</dbReference>
<protein>
    <recommendedName>
        <fullName evidence="6">SWIM-type domain-containing protein</fullName>
    </recommendedName>
</protein>
<dbReference type="InterPro" id="IPR018289">
    <property type="entry name" value="MULE_transposase_dom"/>
</dbReference>
<dbReference type="Proteomes" id="UP001054821">
    <property type="component" value="Chromosome 6"/>
</dbReference>
<evidence type="ECO:0000256" key="2">
    <source>
        <dbReference type="ARBA" id="ARBA00022771"/>
    </source>
</evidence>
<dbReference type="SMART" id="SM00575">
    <property type="entry name" value="ZnF_PMZ"/>
    <property type="match status" value="1"/>
</dbReference>
<dbReference type="GO" id="GO:0008270">
    <property type="term" value="F:zinc ion binding"/>
    <property type="evidence" value="ECO:0007669"/>
    <property type="project" value="UniProtKB-KW"/>
</dbReference>
<evidence type="ECO:0000313" key="8">
    <source>
        <dbReference type="Proteomes" id="UP001054821"/>
    </source>
</evidence>
<dbReference type="Pfam" id="PF03108">
    <property type="entry name" value="DBD_Tnp_Mut"/>
    <property type="match status" value="1"/>
</dbReference>